<proteinExistence type="predicted"/>
<protein>
    <submittedName>
        <fullName evidence="3">HAP1 N-terminal domain-containing protein</fullName>
    </submittedName>
</protein>
<accession>A0A0N4ZCY9</accession>
<dbReference type="AlphaFoldDB" id="A0A0N4ZCY9"/>
<dbReference type="WBParaSite" id="PTRK_0000541400.1">
    <property type="protein sequence ID" value="PTRK_0000541400.1"/>
    <property type="gene ID" value="PTRK_0000541400"/>
</dbReference>
<sequence length="397" mass="46957">MMVSDYDEETLILRKKLQEKEETICMKDTQIRHLTSLIEFQKSEMEDYELLISFVNKQKRIIEEKCLLVDKLKEDKVILISEMENIIEEYVEEQQKVAKLTDEIITLRKVSKEALDKYETCKSLFESLSSCENTVAEEQSSLICSNKRESITELHTKCEELLTIVDSKNNEIENLLLEIEFLRDNKDNLYSEISKLKFELEGLYNENSYLKVLSQSSFSPDSFMNLQYVHHQEPIPVNHSKSIAIEIPEIFLSETQLVPNVEEEYYKKRNKELEEELKRYKMQLQEALDAVDKIKFENNCEFSEDATQSSLNSVYDNNRSLIIKEIEEKYQKEINRLMLELNLVNQKIVKKENNNKGKGRNIESPNSKNPFLKIFYFFFYNIKSSFDIILKKLRLSK</sequence>
<evidence type="ECO:0000313" key="2">
    <source>
        <dbReference type="Proteomes" id="UP000038045"/>
    </source>
</evidence>
<evidence type="ECO:0000256" key="1">
    <source>
        <dbReference type="SAM" id="Coils"/>
    </source>
</evidence>
<feature type="coiled-coil region" evidence="1">
    <location>
        <begin position="327"/>
        <end position="354"/>
    </location>
</feature>
<feature type="coiled-coil region" evidence="1">
    <location>
        <begin position="263"/>
        <end position="297"/>
    </location>
</feature>
<evidence type="ECO:0000313" key="3">
    <source>
        <dbReference type="WBParaSite" id="PTRK_0000541400.1"/>
    </source>
</evidence>
<name>A0A0N4ZCY9_PARTI</name>
<feature type="coiled-coil region" evidence="1">
    <location>
        <begin position="69"/>
        <end position="103"/>
    </location>
</feature>
<organism evidence="2 3">
    <name type="scientific">Parastrongyloides trichosuri</name>
    <name type="common">Possum-specific nematode worm</name>
    <dbReference type="NCBI Taxonomy" id="131310"/>
    <lineage>
        <taxon>Eukaryota</taxon>
        <taxon>Metazoa</taxon>
        <taxon>Ecdysozoa</taxon>
        <taxon>Nematoda</taxon>
        <taxon>Chromadorea</taxon>
        <taxon>Rhabditida</taxon>
        <taxon>Tylenchina</taxon>
        <taxon>Panagrolaimomorpha</taxon>
        <taxon>Strongyloidoidea</taxon>
        <taxon>Strongyloididae</taxon>
        <taxon>Parastrongyloides</taxon>
    </lineage>
</organism>
<keyword evidence="2" id="KW-1185">Reference proteome</keyword>
<reference evidence="3" key="1">
    <citation type="submission" date="2017-02" db="UniProtKB">
        <authorList>
            <consortium name="WormBaseParasite"/>
        </authorList>
    </citation>
    <scope>IDENTIFICATION</scope>
</reference>
<keyword evidence="1" id="KW-0175">Coiled coil</keyword>
<feature type="coiled-coil region" evidence="1">
    <location>
        <begin position="158"/>
        <end position="206"/>
    </location>
</feature>
<dbReference type="Proteomes" id="UP000038045">
    <property type="component" value="Unplaced"/>
</dbReference>